<sequence length="95" mass="10748">MAVMDVHNDSAEWLVVWLEPLAHDYWLRRGEGIRIRTDYTGDELAFSVSTHATDADRAAGVENLVVYVENCDFHAEVTDQDGNVLELAHQRPEGH</sequence>
<proteinExistence type="predicted"/>
<evidence type="ECO:0000313" key="2">
    <source>
        <dbReference type="Proteomes" id="UP001271792"/>
    </source>
</evidence>
<dbReference type="RefSeq" id="WP_319985335.1">
    <property type="nucleotide sequence ID" value="NZ_JAXAVV010000008.1"/>
</dbReference>
<name>A0ABU4TSY0_9PSEU</name>
<protein>
    <submittedName>
        <fullName evidence="1">Uncharacterized protein</fullName>
    </submittedName>
</protein>
<comment type="caution">
    <text evidence="1">The sequence shown here is derived from an EMBL/GenBank/DDBJ whole genome shotgun (WGS) entry which is preliminary data.</text>
</comment>
<gene>
    <name evidence="1" type="ORF">SK571_18635</name>
</gene>
<reference evidence="1 2" key="1">
    <citation type="submission" date="2023-11" db="EMBL/GenBank/DDBJ databases">
        <title>Lentzea sokolovensis, sp. nov., Lentzea kristufkii, sp. nov., and Lentzea miocenensis, sp. nov., rare actinobacteria from Sokolov Coal Basin, Miocene lacustrine sediment, Czech Republic.</title>
        <authorList>
            <person name="Lara A."/>
            <person name="Kotroba L."/>
            <person name="Nouioui I."/>
            <person name="Neumann-Schaal M."/>
            <person name="Mast Y."/>
            <person name="Chronakova A."/>
        </authorList>
    </citation>
    <scope>NUCLEOTIDE SEQUENCE [LARGE SCALE GENOMIC DNA]</scope>
    <source>
        <strain evidence="1 2">BCCO 10_0798</strain>
    </source>
</reference>
<accession>A0ABU4TSY0</accession>
<dbReference type="Proteomes" id="UP001271792">
    <property type="component" value="Unassembled WGS sequence"/>
</dbReference>
<evidence type="ECO:0000313" key="1">
    <source>
        <dbReference type="EMBL" id="MDX8051411.1"/>
    </source>
</evidence>
<dbReference type="EMBL" id="JAXAVV010000008">
    <property type="protein sequence ID" value="MDX8051411.1"/>
    <property type="molecule type" value="Genomic_DNA"/>
</dbReference>
<keyword evidence="2" id="KW-1185">Reference proteome</keyword>
<organism evidence="1 2">
    <name type="scientific">Lentzea kristufekii</name>
    <dbReference type="NCBI Taxonomy" id="3095430"/>
    <lineage>
        <taxon>Bacteria</taxon>
        <taxon>Bacillati</taxon>
        <taxon>Actinomycetota</taxon>
        <taxon>Actinomycetes</taxon>
        <taxon>Pseudonocardiales</taxon>
        <taxon>Pseudonocardiaceae</taxon>
        <taxon>Lentzea</taxon>
    </lineage>
</organism>